<dbReference type="Proteomes" id="UP000836387">
    <property type="component" value="Unassembled WGS sequence"/>
</dbReference>
<protein>
    <submittedName>
        <fullName evidence="1">Uncharacterized protein</fullName>
    </submittedName>
</protein>
<dbReference type="EMBL" id="CADEHS020000008">
    <property type="protein sequence ID" value="CAG9944939.1"/>
    <property type="molecule type" value="Genomic_DNA"/>
</dbReference>
<accession>A0ACA9TVU5</accession>
<proteinExistence type="predicted"/>
<sequence length="180" mass="19466">MSSYGYAPPPPPPAPTVEEEVMGVVEVATILTLAPSLSPSNRLTMNTPANTTPNNPPPTTTTLPRSNGLQSTAIHLHNMHMHTPTLKPRSHLQLTIPTTLPSPTPLLSILSSPHMASLSLMVKHTPQPRSALHPRRIGVVKDMSLLRHTGIADPEEDIKVVEGQNTPQVSVMNMNLPLFQ</sequence>
<comment type="caution">
    <text evidence="1">The sequence shown here is derived from an EMBL/GenBank/DDBJ whole genome shotgun (WGS) entry which is preliminary data.</text>
</comment>
<gene>
    <name evidence="1" type="ORF">CRV2_00011032</name>
</gene>
<keyword evidence="2" id="KW-1185">Reference proteome</keyword>
<organism evidence="1 2">
    <name type="scientific">Clonostachys rosea f. rosea IK726</name>
    <dbReference type="NCBI Taxonomy" id="1349383"/>
    <lineage>
        <taxon>Eukaryota</taxon>
        <taxon>Fungi</taxon>
        <taxon>Dikarya</taxon>
        <taxon>Ascomycota</taxon>
        <taxon>Pezizomycotina</taxon>
        <taxon>Sordariomycetes</taxon>
        <taxon>Hypocreomycetidae</taxon>
        <taxon>Hypocreales</taxon>
        <taxon>Bionectriaceae</taxon>
        <taxon>Clonostachys</taxon>
    </lineage>
</organism>
<reference evidence="1" key="1">
    <citation type="submission" date="2020-04" db="EMBL/GenBank/DDBJ databases">
        <authorList>
            <person name="Broberg M."/>
        </authorList>
    </citation>
    <scope>NUCLEOTIDE SEQUENCE</scope>
</reference>
<evidence type="ECO:0000313" key="2">
    <source>
        <dbReference type="Proteomes" id="UP000836387"/>
    </source>
</evidence>
<evidence type="ECO:0000313" key="1">
    <source>
        <dbReference type="EMBL" id="CAG9944939.1"/>
    </source>
</evidence>
<reference evidence="1" key="2">
    <citation type="submission" date="2021-10" db="EMBL/GenBank/DDBJ databases">
        <authorList>
            <person name="Piombo E."/>
        </authorList>
    </citation>
    <scope>NUCLEOTIDE SEQUENCE</scope>
</reference>
<name>A0ACA9TVU5_BIOOC</name>